<proteinExistence type="predicted"/>
<dbReference type="RefSeq" id="WP_109741938.1">
    <property type="nucleotide sequence ID" value="NZ_QGGO01000005.1"/>
</dbReference>
<evidence type="ECO:0000313" key="3">
    <source>
        <dbReference type="Proteomes" id="UP000245489"/>
    </source>
</evidence>
<sequence>MKKLLLSIALLIFISVSASAQQQFVWNYYKVALTLHDDFKVTKNTDEEFRAEGDGMEVYVDVWEENIAVEDMDEAVAKYALNMKMTEVDAAHEVHINGLDGFYVEGFKDGDRIMLAGLIVPNSHTNIVVEINFDDKDTTAEKDALAILNSIKKLR</sequence>
<keyword evidence="3" id="KW-1185">Reference proteome</keyword>
<dbReference type="Proteomes" id="UP000245489">
    <property type="component" value="Unassembled WGS sequence"/>
</dbReference>
<feature type="chain" id="PRO_5016437045" evidence="1">
    <location>
        <begin position="21"/>
        <end position="155"/>
    </location>
</feature>
<dbReference type="OrthoDB" id="952325at2"/>
<evidence type="ECO:0000256" key="1">
    <source>
        <dbReference type="SAM" id="SignalP"/>
    </source>
</evidence>
<organism evidence="2 3">
    <name type="scientific">Arcicella aurantiaca</name>
    <dbReference type="NCBI Taxonomy" id="591202"/>
    <lineage>
        <taxon>Bacteria</taxon>
        <taxon>Pseudomonadati</taxon>
        <taxon>Bacteroidota</taxon>
        <taxon>Cytophagia</taxon>
        <taxon>Cytophagales</taxon>
        <taxon>Flectobacillaceae</taxon>
        <taxon>Arcicella</taxon>
    </lineage>
</organism>
<dbReference type="AlphaFoldDB" id="A0A316EBF7"/>
<gene>
    <name evidence="2" type="ORF">LV89_01172</name>
</gene>
<name>A0A316EBF7_9BACT</name>
<protein>
    <submittedName>
        <fullName evidence="2">Uncharacterized protein</fullName>
    </submittedName>
</protein>
<keyword evidence="1" id="KW-0732">Signal</keyword>
<accession>A0A316EBF7</accession>
<dbReference type="EMBL" id="QGGO01000005">
    <property type="protein sequence ID" value="PWK27765.1"/>
    <property type="molecule type" value="Genomic_DNA"/>
</dbReference>
<evidence type="ECO:0000313" key="2">
    <source>
        <dbReference type="EMBL" id="PWK27765.1"/>
    </source>
</evidence>
<reference evidence="2 3" key="1">
    <citation type="submission" date="2018-05" db="EMBL/GenBank/DDBJ databases">
        <title>Genomic Encyclopedia of Archaeal and Bacterial Type Strains, Phase II (KMG-II): from individual species to whole genera.</title>
        <authorList>
            <person name="Goeker M."/>
        </authorList>
    </citation>
    <scope>NUCLEOTIDE SEQUENCE [LARGE SCALE GENOMIC DNA]</scope>
    <source>
        <strain evidence="2 3">DSM 22214</strain>
    </source>
</reference>
<comment type="caution">
    <text evidence="2">The sequence shown here is derived from an EMBL/GenBank/DDBJ whole genome shotgun (WGS) entry which is preliminary data.</text>
</comment>
<feature type="signal peptide" evidence="1">
    <location>
        <begin position="1"/>
        <end position="20"/>
    </location>
</feature>